<evidence type="ECO:0000313" key="2">
    <source>
        <dbReference type="EMBL" id="MET1490035.1"/>
    </source>
</evidence>
<dbReference type="InterPro" id="IPR058548">
    <property type="entry name" value="MlaB-like_STAS"/>
</dbReference>
<proteinExistence type="predicted"/>
<dbReference type="EMBL" id="JBEWLZ010000004">
    <property type="protein sequence ID" value="MET1490035.1"/>
    <property type="molecule type" value="Genomic_DNA"/>
</dbReference>
<dbReference type="RefSeq" id="WP_345923451.1">
    <property type="nucleotide sequence ID" value="NZ_JBDIVF010000001.1"/>
</dbReference>
<dbReference type="Gene3D" id="3.30.750.24">
    <property type="entry name" value="STAS domain"/>
    <property type="match status" value="1"/>
</dbReference>
<dbReference type="CDD" id="cd07043">
    <property type="entry name" value="STAS_anti-anti-sigma_factors"/>
    <property type="match status" value="1"/>
</dbReference>
<evidence type="ECO:0000313" key="3">
    <source>
        <dbReference type="Proteomes" id="UP001548590"/>
    </source>
</evidence>
<sequence length="102" mass="10740">MISLQDDQIRVEGDFNQQTIPALIAQGEDMVRAGAGVINLAAVDAVDSSAVAAVLGWMRLARASGRELRVTAAPAAFRSLSDLYGVSGFIFQESDDSNRAGV</sequence>
<reference evidence="2 3" key="1">
    <citation type="submission" date="2024-07" db="EMBL/GenBank/DDBJ databases">
        <title>Uliginosibacterium paludis KCTC:42655.</title>
        <authorList>
            <person name="Kim M.K."/>
        </authorList>
    </citation>
    <scope>NUCLEOTIDE SEQUENCE [LARGE SCALE GENOMIC DNA]</scope>
    <source>
        <strain evidence="2 3">KCTC 42655</strain>
    </source>
</reference>
<dbReference type="PROSITE" id="PS50801">
    <property type="entry name" value="STAS"/>
    <property type="match status" value="1"/>
</dbReference>
<comment type="caution">
    <text evidence="2">The sequence shown here is derived from an EMBL/GenBank/DDBJ whole genome shotgun (WGS) entry which is preliminary data.</text>
</comment>
<name>A0ABV2CQ33_9RHOO</name>
<evidence type="ECO:0000259" key="1">
    <source>
        <dbReference type="PROSITE" id="PS50801"/>
    </source>
</evidence>
<dbReference type="InterPro" id="IPR002645">
    <property type="entry name" value="STAS_dom"/>
</dbReference>
<dbReference type="Pfam" id="PF13466">
    <property type="entry name" value="STAS_2"/>
    <property type="match status" value="1"/>
</dbReference>
<protein>
    <submittedName>
        <fullName evidence="2">STAS domain-containing protein</fullName>
    </submittedName>
</protein>
<dbReference type="InterPro" id="IPR036513">
    <property type="entry name" value="STAS_dom_sf"/>
</dbReference>
<feature type="domain" description="STAS" evidence="1">
    <location>
        <begin position="9"/>
        <end position="102"/>
    </location>
</feature>
<keyword evidence="3" id="KW-1185">Reference proteome</keyword>
<gene>
    <name evidence="2" type="ORF">ABVT11_09370</name>
</gene>
<organism evidence="2 3">
    <name type="scientific">Uliginosibacterium paludis</name>
    <dbReference type="NCBI Taxonomy" id="1615952"/>
    <lineage>
        <taxon>Bacteria</taxon>
        <taxon>Pseudomonadati</taxon>
        <taxon>Pseudomonadota</taxon>
        <taxon>Betaproteobacteria</taxon>
        <taxon>Rhodocyclales</taxon>
        <taxon>Zoogloeaceae</taxon>
        <taxon>Uliginosibacterium</taxon>
    </lineage>
</organism>
<dbReference type="Proteomes" id="UP001548590">
    <property type="component" value="Unassembled WGS sequence"/>
</dbReference>
<accession>A0ABV2CQ33</accession>
<dbReference type="SUPFAM" id="SSF52091">
    <property type="entry name" value="SpoIIaa-like"/>
    <property type="match status" value="1"/>
</dbReference>